<accession>A0A6J7C046</accession>
<sequence length="805" mass="85278">MRLTAQEATGSYTDARHELLERPGALGSPRRKALSGLTDDWLRALYVASGAGEIGAALVAVGGYGRTDLAPGSDLDLLLLHQPSVSPSDLTAVADRLWYPVWDAGLKLDHSVRVPAEARRLAAADLRVLLGLLDARTVAGDDSLTKFLRESVLGDWRALAPRRLEELHRGVEERTARSGELAHLLEPDLKDSYGGLRDLVALRAVAASWVTDAPVSALAAQRDFLLDVRDALHLVTGRATDRLMQQEQVAVAARLGLSGDDPADELLRAVSSAGRAVAYAADTTWHRVERLTRRTGVRGVLGALAGSGSTARRLRGSVAERAPLADGVVVQDGEAVLAADARPERDPVLVLRAAAAAAQAGMRLSPHAVERLARDGASLPEPWPASALDSLVSLLGAGRPALPVWEALDQADFWSRLIPEWSVVRSAPQRNPVHRFTVDRHLVETAVNAAAHTRRVGRPDLLLVGALLHDIGKGRPGDHTDIGVVLVSEMAPRMGFGPEDTETLVAMVRHHLLLPDTATRRDLDDPATVDSVAAAVQSEEVLDLLHALTEADAAATGPAAWSEWKKSLIEDLVARTRAVLAGRPHPSDVGAFAAEARIAEAVRATSSEGVAVLLDEDEVTSVTTVTVAAPDRTGLLSIVAGVLSLHRLQVRGAQVDTVTASDGTPRAVQVWTVTPAFGDPPPVERLREDISRAVLGTMDVAARLDARESAYPAPVGTADPSVKVVPGASDRATVLEVRAHDAPALLHRITRAIAAADVMITAARVATLGSEVVDVFYLVDRAGLPLAQSRSDALVVTVLGALARD</sequence>
<dbReference type="SUPFAM" id="SSF81301">
    <property type="entry name" value="Nucleotidyltransferase"/>
    <property type="match status" value="1"/>
</dbReference>
<dbReference type="InterPro" id="IPR013546">
    <property type="entry name" value="PII_UdlTrfase/GS_AdlTrfase"/>
</dbReference>
<proteinExistence type="inferred from homology"/>
<dbReference type="PANTHER" id="PTHR47320">
    <property type="entry name" value="BIFUNCTIONAL URIDYLYLTRANSFERASE/URIDYLYL-REMOVING ENZYME"/>
    <property type="match status" value="1"/>
</dbReference>
<keyword evidence="2" id="KW-0548">Nucleotidyltransferase</keyword>
<evidence type="ECO:0000313" key="10">
    <source>
        <dbReference type="EMBL" id="CAB5026424.1"/>
    </source>
</evidence>
<gene>
    <name evidence="9" type="ORF">UFOPK3268_01115</name>
    <name evidence="10" type="ORF">UFOPK4150_00576</name>
</gene>
<feature type="domain" description="HD" evidence="8">
    <location>
        <begin position="438"/>
        <end position="545"/>
    </location>
</feature>
<dbReference type="PROSITE" id="PS51671">
    <property type="entry name" value="ACT"/>
    <property type="match status" value="2"/>
</dbReference>
<dbReference type="SMART" id="SM00471">
    <property type="entry name" value="HDc"/>
    <property type="match status" value="1"/>
</dbReference>
<dbReference type="SUPFAM" id="SSF81593">
    <property type="entry name" value="Nucleotidyltransferase substrate binding subunit/domain"/>
    <property type="match status" value="1"/>
</dbReference>
<dbReference type="SUPFAM" id="SSF55021">
    <property type="entry name" value="ACT-like"/>
    <property type="match status" value="1"/>
</dbReference>
<dbReference type="Pfam" id="PF08335">
    <property type="entry name" value="GlnD_UR_UTase"/>
    <property type="match status" value="1"/>
</dbReference>
<dbReference type="CDD" id="cd04873">
    <property type="entry name" value="ACT_UUR-ACR-like"/>
    <property type="match status" value="1"/>
</dbReference>
<dbReference type="HAMAP" id="MF_00277">
    <property type="entry name" value="PII_uridylyl_transf"/>
    <property type="match status" value="1"/>
</dbReference>
<evidence type="ECO:0000256" key="2">
    <source>
        <dbReference type="ARBA" id="ARBA00022695"/>
    </source>
</evidence>
<name>A0A6J7C046_9ZZZZ</name>
<evidence type="ECO:0000259" key="7">
    <source>
        <dbReference type="PROSITE" id="PS51671"/>
    </source>
</evidence>
<dbReference type="EMBL" id="CAFBIZ010000145">
    <property type="protein sequence ID" value="CAB4850980.1"/>
    <property type="molecule type" value="Genomic_DNA"/>
</dbReference>
<dbReference type="PROSITE" id="PS51831">
    <property type="entry name" value="HD"/>
    <property type="match status" value="1"/>
</dbReference>
<dbReference type="PANTHER" id="PTHR47320:SF1">
    <property type="entry name" value="BIFUNCTIONAL URIDYLYLTRANSFERASE_URIDYLYL-REMOVING ENZYME"/>
    <property type="match status" value="1"/>
</dbReference>
<feature type="domain" description="ACT" evidence="7">
    <location>
        <begin position="734"/>
        <end position="805"/>
    </location>
</feature>
<dbReference type="NCBIfam" id="NF002895">
    <property type="entry name" value="PRK03381.1"/>
    <property type="match status" value="1"/>
</dbReference>
<dbReference type="Gene3D" id="1.10.3090.10">
    <property type="entry name" value="cca-adding enzyme, domain 2"/>
    <property type="match status" value="1"/>
</dbReference>
<dbReference type="CDD" id="cd00077">
    <property type="entry name" value="HDc"/>
    <property type="match status" value="1"/>
</dbReference>
<dbReference type="InterPro" id="IPR010043">
    <property type="entry name" value="UTase/UR"/>
</dbReference>
<protein>
    <submittedName>
        <fullName evidence="9">Unannotated protein</fullName>
    </submittedName>
</protein>
<dbReference type="AlphaFoldDB" id="A0A6J7C046"/>
<dbReference type="GO" id="GO:0016787">
    <property type="term" value="F:hydrolase activity"/>
    <property type="evidence" value="ECO:0007669"/>
    <property type="project" value="UniProtKB-KW"/>
</dbReference>
<dbReference type="InterPro" id="IPR045865">
    <property type="entry name" value="ACT-like_dom_sf"/>
</dbReference>
<organism evidence="9">
    <name type="scientific">freshwater metagenome</name>
    <dbReference type="NCBI Taxonomy" id="449393"/>
    <lineage>
        <taxon>unclassified sequences</taxon>
        <taxon>metagenomes</taxon>
        <taxon>ecological metagenomes</taxon>
    </lineage>
</organism>
<keyword evidence="3" id="KW-0677">Repeat</keyword>
<evidence type="ECO:0000256" key="1">
    <source>
        <dbReference type="ARBA" id="ARBA00022679"/>
    </source>
</evidence>
<keyword evidence="5" id="KW-0460">Magnesium</keyword>
<evidence type="ECO:0000259" key="8">
    <source>
        <dbReference type="PROSITE" id="PS51831"/>
    </source>
</evidence>
<evidence type="ECO:0000256" key="5">
    <source>
        <dbReference type="ARBA" id="ARBA00022842"/>
    </source>
</evidence>
<dbReference type="InterPro" id="IPR002912">
    <property type="entry name" value="ACT_dom"/>
</dbReference>
<keyword evidence="1" id="KW-0808">Transferase</keyword>
<dbReference type="GO" id="GO:0008773">
    <property type="term" value="F:[protein-PII] uridylyltransferase activity"/>
    <property type="evidence" value="ECO:0007669"/>
    <property type="project" value="InterPro"/>
</dbReference>
<dbReference type="CDD" id="cd04899">
    <property type="entry name" value="ACT_ACR-UUR-like_2"/>
    <property type="match status" value="1"/>
</dbReference>
<dbReference type="PIRSF" id="PIRSF006288">
    <property type="entry name" value="PII_uridyltransf"/>
    <property type="match status" value="1"/>
</dbReference>
<reference evidence="9" key="1">
    <citation type="submission" date="2020-05" db="EMBL/GenBank/DDBJ databases">
        <authorList>
            <person name="Chiriac C."/>
            <person name="Salcher M."/>
            <person name="Ghai R."/>
            <person name="Kavagutti S V."/>
        </authorList>
    </citation>
    <scope>NUCLEOTIDE SEQUENCE</scope>
</reference>
<dbReference type="SUPFAM" id="SSF109604">
    <property type="entry name" value="HD-domain/PDEase-like"/>
    <property type="match status" value="1"/>
</dbReference>
<dbReference type="EMBL" id="CAFBPU010000009">
    <property type="protein sequence ID" value="CAB5026424.1"/>
    <property type="molecule type" value="Genomic_DNA"/>
</dbReference>
<dbReference type="InterPro" id="IPR006674">
    <property type="entry name" value="HD_domain"/>
</dbReference>
<evidence type="ECO:0000256" key="6">
    <source>
        <dbReference type="ARBA" id="ARBA00023268"/>
    </source>
</evidence>
<feature type="domain" description="ACT" evidence="7">
    <location>
        <begin position="624"/>
        <end position="707"/>
    </location>
</feature>
<dbReference type="InterPro" id="IPR003607">
    <property type="entry name" value="HD/PDEase_dom"/>
</dbReference>
<dbReference type="InterPro" id="IPR043519">
    <property type="entry name" value="NT_sf"/>
</dbReference>
<evidence type="ECO:0000256" key="3">
    <source>
        <dbReference type="ARBA" id="ARBA00022737"/>
    </source>
</evidence>
<keyword evidence="4" id="KW-0378">Hydrolase</keyword>
<evidence type="ECO:0000256" key="4">
    <source>
        <dbReference type="ARBA" id="ARBA00022801"/>
    </source>
</evidence>
<dbReference type="CDD" id="cd05401">
    <property type="entry name" value="NT_GlnE_GlnD_like"/>
    <property type="match status" value="1"/>
</dbReference>
<dbReference type="Pfam" id="PF01966">
    <property type="entry name" value="HD"/>
    <property type="match status" value="1"/>
</dbReference>
<evidence type="ECO:0000313" key="9">
    <source>
        <dbReference type="EMBL" id="CAB4850980.1"/>
    </source>
</evidence>
<keyword evidence="6" id="KW-0511">Multifunctional enzyme</keyword>
<dbReference type="NCBIfam" id="TIGR01693">
    <property type="entry name" value="UTase_glnD"/>
    <property type="match status" value="1"/>
</dbReference>